<protein>
    <submittedName>
        <fullName evidence="1">Uncharacterized protein</fullName>
    </submittedName>
</protein>
<reference evidence="1 2" key="1">
    <citation type="journal article" date="2021" name="Plant Biotechnol. J.">
        <title>Multi-omics assisted identification of the key and species-specific regulatory components of drought-tolerant mechanisms in Gossypium stocksii.</title>
        <authorList>
            <person name="Yu D."/>
            <person name="Ke L."/>
            <person name="Zhang D."/>
            <person name="Wu Y."/>
            <person name="Sun Y."/>
            <person name="Mei J."/>
            <person name="Sun J."/>
            <person name="Sun Y."/>
        </authorList>
    </citation>
    <scope>NUCLEOTIDE SEQUENCE [LARGE SCALE GENOMIC DNA]</scope>
    <source>
        <strain evidence="2">cv. E1</strain>
        <tissue evidence="1">Leaf</tissue>
    </source>
</reference>
<keyword evidence="2" id="KW-1185">Reference proteome</keyword>
<name>A0A9D3ZEN1_9ROSI</name>
<evidence type="ECO:0000313" key="1">
    <source>
        <dbReference type="EMBL" id="KAH1030889.1"/>
    </source>
</evidence>
<comment type="caution">
    <text evidence="1">The sequence shown here is derived from an EMBL/GenBank/DDBJ whole genome shotgun (WGS) entry which is preliminary data.</text>
</comment>
<dbReference type="Proteomes" id="UP000828251">
    <property type="component" value="Unassembled WGS sequence"/>
</dbReference>
<organism evidence="1 2">
    <name type="scientific">Gossypium stocksii</name>
    <dbReference type="NCBI Taxonomy" id="47602"/>
    <lineage>
        <taxon>Eukaryota</taxon>
        <taxon>Viridiplantae</taxon>
        <taxon>Streptophyta</taxon>
        <taxon>Embryophyta</taxon>
        <taxon>Tracheophyta</taxon>
        <taxon>Spermatophyta</taxon>
        <taxon>Magnoliopsida</taxon>
        <taxon>eudicotyledons</taxon>
        <taxon>Gunneridae</taxon>
        <taxon>Pentapetalae</taxon>
        <taxon>rosids</taxon>
        <taxon>malvids</taxon>
        <taxon>Malvales</taxon>
        <taxon>Malvaceae</taxon>
        <taxon>Malvoideae</taxon>
        <taxon>Gossypium</taxon>
    </lineage>
</organism>
<evidence type="ECO:0000313" key="2">
    <source>
        <dbReference type="Proteomes" id="UP000828251"/>
    </source>
</evidence>
<sequence length="105" mass="11610">MSKRDVSGKEMTNMSTKYEHVITTPKFKRRKVSTVRDFPPGCGIGATADLGLNKQIAVDQGYSGIIANERLFKSVVHGKVEAENRVVRIINQVCTYTTHATIGKN</sequence>
<dbReference type="EMBL" id="JAIQCV010000013">
    <property type="protein sequence ID" value="KAH1030889.1"/>
    <property type="molecule type" value="Genomic_DNA"/>
</dbReference>
<gene>
    <name evidence="1" type="ORF">J1N35_043063</name>
</gene>
<proteinExistence type="predicted"/>
<dbReference type="AlphaFoldDB" id="A0A9D3ZEN1"/>
<accession>A0A9D3ZEN1</accession>